<evidence type="ECO:0000256" key="1">
    <source>
        <dbReference type="SAM" id="SignalP"/>
    </source>
</evidence>
<evidence type="ECO:0000313" key="3">
    <source>
        <dbReference type="Proteomes" id="UP000192582"/>
    </source>
</evidence>
<dbReference type="EMBL" id="FWWU01000009">
    <property type="protein sequence ID" value="SMB95173.1"/>
    <property type="molecule type" value="Genomic_DNA"/>
</dbReference>
<evidence type="ECO:0000313" key="2">
    <source>
        <dbReference type="EMBL" id="SMB95173.1"/>
    </source>
</evidence>
<feature type="chain" id="PRO_5010709668" evidence="1">
    <location>
        <begin position="24"/>
        <end position="174"/>
    </location>
</feature>
<gene>
    <name evidence="2" type="ORF">SAMN00790413_02727</name>
</gene>
<dbReference type="Pfam" id="PF19671">
    <property type="entry name" value="DUF6174"/>
    <property type="match status" value="1"/>
</dbReference>
<protein>
    <submittedName>
        <fullName evidence="2">Uncharacterized protein</fullName>
    </submittedName>
</protein>
<sequence length="174" mass="18513">MPRLLLAPVLLALTMSLPSPVLAGAAETSVPLSVGGCAPDYVRPDFRALERGLALARLKWATAKVKNYRYDFAQIAAPVAFPTARVTVKAGLVQGVGLAPGEQGEIGGQARATVEARFAAIAETLRLQRGQKCPAVEVAYDPTDGHPTRLYSGSRAANIADGWGEWRVTNFTRL</sequence>
<dbReference type="Proteomes" id="UP000192582">
    <property type="component" value="Unassembled WGS sequence"/>
</dbReference>
<dbReference type="STRING" id="695939.SAMN00790413_02727"/>
<dbReference type="OrthoDB" id="72660at2"/>
<reference evidence="2 3" key="1">
    <citation type="submission" date="2017-04" db="EMBL/GenBank/DDBJ databases">
        <authorList>
            <person name="Afonso C.L."/>
            <person name="Miller P.J."/>
            <person name="Scott M.A."/>
            <person name="Spackman E."/>
            <person name="Goraichik I."/>
            <person name="Dimitrov K.M."/>
            <person name="Suarez D.L."/>
            <person name="Swayne D.E."/>
        </authorList>
    </citation>
    <scope>NUCLEOTIDE SEQUENCE [LARGE SCALE GENOMIC DNA]</scope>
    <source>
        <strain evidence="2 3">KR-140</strain>
    </source>
</reference>
<proteinExistence type="predicted"/>
<dbReference type="RefSeq" id="WP_084049928.1">
    <property type="nucleotide sequence ID" value="NZ_FWWU01000009.1"/>
</dbReference>
<keyword evidence="3" id="KW-1185">Reference proteome</keyword>
<organism evidence="2 3">
    <name type="scientific">Deinococcus hopiensis KR-140</name>
    <dbReference type="NCBI Taxonomy" id="695939"/>
    <lineage>
        <taxon>Bacteria</taxon>
        <taxon>Thermotogati</taxon>
        <taxon>Deinococcota</taxon>
        <taxon>Deinococci</taxon>
        <taxon>Deinococcales</taxon>
        <taxon>Deinococcaceae</taxon>
        <taxon>Deinococcus</taxon>
    </lineage>
</organism>
<dbReference type="AlphaFoldDB" id="A0A1W1VPG9"/>
<dbReference type="InterPro" id="IPR046172">
    <property type="entry name" value="DUF6174"/>
</dbReference>
<name>A0A1W1VPG9_9DEIO</name>
<accession>A0A1W1VPG9</accession>
<keyword evidence="1" id="KW-0732">Signal</keyword>
<feature type="signal peptide" evidence="1">
    <location>
        <begin position="1"/>
        <end position="23"/>
    </location>
</feature>